<proteinExistence type="predicted"/>
<reference evidence="2" key="1">
    <citation type="journal article" date="2023" name="Mol. Phylogenet. Evol.">
        <title>Genome-scale phylogeny and comparative genomics of the fungal order Sordariales.</title>
        <authorList>
            <person name="Hensen N."/>
            <person name="Bonometti L."/>
            <person name="Westerberg I."/>
            <person name="Brannstrom I.O."/>
            <person name="Guillou S."/>
            <person name="Cros-Aarteil S."/>
            <person name="Calhoun S."/>
            <person name="Haridas S."/>
            <person name="Kuo A."/>
            <person name="Mondo S."/>
            <person name="Pangilinan J."/>
            <person name="Riley R."/>
            <person name="LaButti K."/>
            <person name="Andreopoulos B."/>
            <person name="Lipzen A."/>
            <person name="Chen C."/>
            <person name="Yan M."/>
            <person name="Daum C."/>
            <person name="Ng V."/>
            <person name="Clum A."/>
            <person name="Steindorff A."/>
            <person name="Ohm R.A."/>
            <person name="Martin F."/>
            <person name="Silar P."/>
            <person name="Natvig D.O."/>
            <person name="Lalanne C."/>
            <person name="Gautier V."/>
            <person name="Ament-Velasquez S.L."/>
            <person name="Kruys A."/>
            <person name="Hutchinson M.I."/>
            <person name="Powell A.J."/>
            <person name="Barry K."/>
            <person name="Miller A.N."/>
            <person name="Grigoriev I.V."/>
            <person name="Debuchy R."/>
            <person name="Gladieux P."/>
            <person name="Hiltunen Thoren M."/>
            <person name="Johannesson H."/>
        </authorList>
    </citation>
    <scope>NUCLEOTIDE SEQUENCE</scope>
    <source>
        <strain evidence="2">CBS 538.74</strain>
    </source>
</reference>
<dbReference type="AlphaFoldDB" id="A0AAN6ZXL6"/>
<comment type="caution">
    <text evidence="2">The sequence shown here is derived from an EMBL/GenBank/DDBJ whole genome shotgun (WGS) entry which is preliminary data.</text>
</comment>
<evidence type="ECO:0000256" key="1">
    <source>
        <dbReference type="SAM" id="MobiDB-lite"/>
    </source>
</evidence>
<feature type="region of interest" description="Disordered" evidence="1">
    <location>
        <begin position="1"/>
        <end position="32"/>
    </location>
</feature>
<accession>A0AAN6ZXL6</accession>
<keyword evidence="3" id="KW-1185">Reference proteome</keyword>
<evidence type="ECO:0000313" key="2">
    <source>
        <dbReference type="EMBL" id="KAK4155750.1"/>
    </source>
</evidence>
<evidence type="ECO:0000313" key="3">
    <source>
        <dbReference type="Proteomes" id="UP001302745"/>
    </source>
</evidence>
<protein>
    <submittedName>
        <fullName evidence="2">Uncharacterized protein</fullName>
    </submittedName>
</protein>
<organism evidence="2 3">
    <name type="scientific">Chaetomidium leptoderma</name>
    <dbReference type="NCBI Taxonomy" id="669021"/>
    <lineage>
        <taxon>Eukaryota</taxon>
        <taxon>Fungi</taxon>
        <taxon>Dikarya</taxon>
        <taxon>Ascomycota</taxon>
        <taxon>Pezizomycotina</taxon>
        <taxon>Sordariomycetes</taxon>
        <taxon>Sordariomycetidae</taxon>
        <taxon>Sordariales</taxon>
        <taxon>Chaetomiaceae</taxon>
        <taxon>Chaetomidium</taxon>
    </lineage>
</organism>
<name>A0AAN6ZXL6_9PEZI</name>
<gene>
    <name evidence="2" type="ORF">C8A00DRAFT_13225</name>
</gene>
<feature type="compositionally biased region" description="Acidic residues" evidence="1">
    <location>
        <begin position="14"/>
        <end position="24"/>
    </location>
</feature>
<dbReference type="EMBL" id="MU856881">
    <property type="protein sequence ID" value="KAK4155750.1"/>
    <property type="molecule type" value="Genomic_DNA"/>
</dbReference>
<sequence>MFEGLDLDTKDQVSEEEEHDSEESEGAKDEADAGVECTSCDMAIAKPILLSVPYVGPKKLKIPRSPKMPYCLDCGIALAKTWLVAEGNGKLLESATPAQERELVITSLVDHLIGHKGNNIEEMRLLADHFKFCRGCHDINAHVEAPGQPCDVCRDMRRCRFCDRSRRLVHVRGRTSIGDNVCAYCYNKITKRRAAEGGGAIPVDPERGAGLGPMPPLGKCIECSGPAKKEYCLPCKKGLQDLPGLKCEKCRIQLRPEGHTLCLRCQMDKRESRPVKRLEVKALRRAAFQAYSNQPQE</sequence>
<reference evidence="2" key="2">
    <citation type="submission" date="2023-05" db="EMBL/GenBank/DDBJ databases">
        <authorList>
            <consortium name="Lawrence Berkeley National Laboratory"/>
            <person name="Steindorff A."/>
            <person name="Hensen N."/>
            <person name="Bonometti L."/>
            <person name="Westerberg I."/>
            <person name="Brannstrom I.O."/>
            <person name="Guillou S."/>
            <person name="Cros-Aarteil S."/>
            <person name="Calhoun S."/>
            <person name="Haridas S."/>
            <person name="Kuo A."/>
            <person name="Mondo S."/>
            <person name="Pangilinan J."/>
            <person name="Riley R."/>
            <person name="Labutti K."/>
            <person name="Andreopoulos B."/>
            <person name="Lipzen A."/>
            <person name="Chen C."/>
            <person name="Yanf M."/>
            <person name="Daum C."/>
            <person name="Ng V."/>
            <person name="Clum A."/>
            <person name="Ohm R."/>
            <person name="Martin F."/>
            <person name="Silar P."/>
            <person name="Natvig D."/>
            <person name="Lalanne C."/>
            <person name="Gautier V."/>
            <person name="Ament-Velasquez S.L."/>
            <person name="Kruys A."/>
            <person name="Hutchinson M.I."/>
            <person name="Powell A.J."/>
            <person name="Barry K."/>
            <person name="Miller A.N."/>
            <person name="Grigoriev I.V."/>
            <person name="Debuchy R."/>
            <person name="Gladieux P."/>
            <person name="Thoren M.H."/>
            <person name="Johannesson H."/>
        </authorList>
    </citation>
    <scope>NUCLEOTIDE SEQUENCE</scope>
    <source>
        <strain evidence="2">CBS 538.74</strain>
    </source>
</reference>
<dbReference type="Proteomes" id="UP001302745">
    <property type="component" value="Unassembled WGS sequence"/>
</dbReference>